<keyword evidence="1 5" id="KW-0699">rRNA-binding</keyword>
<keyword evidence="2 5" id="KW-0694">RNA-binding</keyword>
<dbReference type="PROSITE" id="PS00049">
    <property type="entry name" value="RIBOSOMAL_L14"/>
    <property type="match status" value="1"/>
</dbReference>
<dbReference type="Proteomes" id="UP000270021">
    <property type="component" value="Chromosome"/>
</dbReference>
<keyword evidence="4 5" id="KW-0687">Ribonucleoprotein</keyword>
<protein>
    <recommendedName>
        <fullName evidence="5">Large ribosomal subunit protein uL14</fullName>
    </recommendedName>
</protein>
<keyword evidence="3 5" id="KW-0689">Ribosomal protein</keyword>
<evidence type="ECO:0000256" key="5">
    <source>
        <dbReference type="HAMAP-Rule" id="MF_01367"/>
    </source>
</evidence>
<evidence type="ECO:0000256" key="7">
    <source>
        <dbReference type="RuleBase" id="RU003950"/>
    </source>
</evidence>
<dbReference type="GO" id="GO:0006412">
    <property type="term" value="P:translation"/>
    <property type="evidence" value="ECO:0007669"/>
    <property type="project" value="UniProtKB-UniRule"/>
</dbReference>
<comment type="function">
    <text evidence="5 7">Binds to 23S rRNA. Forms part of two intersubunit bridges in the 70S ribosome.</text>
</comment>
<evidence type="ECO:0000256" key="3">
    <source>
        <dbReference type="ARBA" id="ARBA00022980"/>
    </source>
</evidence>
<dbReference type="GO" id="GO:0022625">
    <property type="term" value="C:cytosolic large ribosomal subunit"/>
    <property type="evidence" value="ECO:0007669"/>
    <property type="project" value="TreeGrafter"/>
</dbReference>
<proteinExistence type="inferred from homology"/>
<reference evidence="8 9" key="1">
    <citation type="submission" date="2018-12" db="EMBL/GenBank/DDBJ databases">
        <title>Complete genome sequence of Flaviflexus salsibiostraticola KCTC 33148.</title>
        <authorList>
            <person name="Bae J.-W."/>
        </authorList>
    </citation>
    <scope>NUCLEOTIDE SEQUENCE [LARGE SCALE GENOMIC DNA]</scope>
    <source>
        <strain evidence="8 9">KCTC 33148</strain>
    </source>
</reference>
<evidence type="ECO:0000313" key="9">
    <source>
        <dbReference type="Proteomes" id="UP000270021"/>
    </source>
</evidence>
<dbReference type="AlphaFoldDB" id="A0A3Q8WV07"/>
<dbReference type="FunFam" id="2.40.150.20:FF:000001">
    <property type="entry name" value="50S ribosomal protein L14"/>
    <property type="match status" value="1"/>
</dbReference>
<dbReference type="CDD" id="cd00337">
    <property type="entry name" value="Ribosomal_uL14"/>
    <property type="match status" value="1"/>
</dbReference>
<dbReference type="KEGG" id="fsl:EJO69_12085"/>
<dbReference type="InterPro" id="IPR019972">
    <property type="entry name" value="Ribosomal_uL14_CS"/>
</dbReference>
<comment type="subunit">
    <text evidence="5">Part of the 50S ribosomal subunit. Forms a cluster with proteins L3 and L19. In the 70S ribosome, L14 and L19 interact and together make contacts with the 16S rRNA in bridges B5 and B8.</text>
</comment>
<dbReference type="InterPro" id="IPR036853">
    <property type="entry name" value="Ribosomal_uL14_sf"/>
</dbReference>
<dbReference type="SMART" id="SM01374">
    <property type="entry name" value="Ribosomal_L14"/>
    <property type="match status" value="1"/>
</dbReference>
<dbReference type="Pfam" id="PF00238">
    <property type="entry name" value="Ribosomal_L14"/>
    <property type="match status" value="1"/>
</dbReference>
<gene>
    <name evidence="5" type="primary">rplN</name>
    <name evidence="8" type="ORF">EJO69_12085</name>
</gene>
<dbReference type="GO" id="GO:0003735">
    <property type="term" value="F:structural constituent of ribosome"/>
    <property type="evidence" value="ECO:0007669"/>
    <property type="project" value="InterPro"/>
</dbReference>
<accession>A0A3Q8WV07</accession>
<dbReference type="NCBIfam" id="TIGR01067">
    <property type="entry name" value="rplN_bact"/>
    <property type="match status" value="1"/>
</dbReference>
<evidence type="ECO:0000256" key="6">
    <source>
        <dbReference type="RuleBase" id="RU003949"/>
    </source>
</evidence>
<comment type="similarity">
    <text evidence="5 6">Belongs to the universal ribosomal protein uL14 family.</text>
</comment>
<dbReference type="Gene3D" id="2.40.150.20">
    <property type="entry name" value="Ribosomal protein L14"/>
    <property type="match status" value="1"/>
</dbReference>
<dbReference type="EMBL" id="CP034438">
    <property type="protein sequence ID" value="AZN30964.1"/>
    <property type="molecule type" value="Genomic_DNA"/>
</dbReference>
<dbReference type="PANTHER" id="PTHR11761">
    <property type="entry name" value="50S/60S RIBOSOMAL PROTEIN L14/L23"/>
    <property type="match status" value="1"/>
</dbReference>
<dbReference type="RefSeq" id="WP_126042171.1">
    <property type="nucleotide sequence ID" value="NZ_CP034438.1"/>
</dbReference>
<dbReference type="GO" id="GO:0070180">
    <property type="term" value="F:large ribosomal subunit rRNA binding"/>
    <property type="evidence" value="ECO:0007669"/>
    <property type="project" value="TreeGrafter"/>
</dbReference>
<sequence>MIQQESRLKVADNTGAKEILCIKVLGGSGRRYAGIGDTIVATVKDAMPGGNVKKGEVVKAVIVRTSKERRRPDGSYIRFDENAAVILKSDGLDPRGTRIFGPVGRELRDNQFMRIISLAPEVL</sequence>
<dbReference type="InterPro" id="IPR005745">
    <property type="entry name" value="Ribosomal_uL14_bac-type"/>
</dbReference>
<evidence type="ECO:0000256" key="2">
    <source>
        <dbReference type="ARBA" id="ARBA00022884"/>
    </source>
</evidence>
<dbReference type="PANTHER" id="PTHR11761:SF3">
    <property type="entry name" value="LARGE RIBOSOMAL SUBUNIT PROTEIN UL14M"/>
    <property type="match status" value="1"/>
</dbReference>
<dbReference type="SUPFAM" id="SSF50193">
    <property type="entry name" value="Ribosomal protein L14"/>
    <property type="match status" value="1"/>
</dbReference>
<dbReference type="InterPro" id="IPR000218">
    <property type="entry name" value="Ribosomal_uL14"/>
</dbReference>
<evidence type="ECO:0000256" key="4">
    <source>
        <dbReference type="ARBA" id="ARBA00023274"/>
    </source>
</evidence>
<organism evidence="8 9">
    <name type="scientific">Flaviflexus salsibiostraticola</name>
    <dbReference type="NCBI Taxonomy" id="1282737"/>
    <lineage>
        <taxon>Bacteria</taxon>
        <taxon>Bacillati</taxon>
        <taxon>Actinomycetota</taxon>
        <taxon>Actinomycetes</taxon>
        <taxon>Actinomycetales</taxon>
        <taxon>Actinomycetaceae</taxon>
        <taxon>Flaviflexus</taxon>
    </lineage>
</organism>
<keyword evidence="9" id="KW-1185">Reference proteome</keyword>
<name>A0A3Q8WV07_9ACTO</name>
<dbReference type="OrthoDB" id="9806379at2"/>
<evidence type="ECO:0000256" key="1">
    <source>
        <dbReference type="ARBA" id="ARBA00022730"/>
    </source>
</evidence>
<evidence type="ECO:0000313" key="8">
    <source>
        <dbReference type="EMBL" id="AZN30964.1"/>
    </source>
</evidence>
<dbReference type="HAMAP" id="MF_01367">
    <property type="entry name" value="Ribosomal_uL14"/>
    <property type="match status" value="1"/>
</dbReference>